<reference evidence="9" key="1">
    <citation type="submission" date="2016-10" db="EMBL/GenBank/DDBJ databases">
        <authorList>
            <person name="Varghese N."/>
            <person name="Submissions S."/>
        </authorList>
    </citation>
    <scope>NUCLEOTIDE SEQUENCE [LARGE SCALE GENOMIC DNA]</scope>
    <source>
        <strain evidence="9">DSM 44654</strain>
    </source>
</reference>
<keyword evidence="3 6" id="KW-0812">Transmembrane</keyword>
<evidence type="ECO:0000256" key="1">
    <source>
        <dbReference type="ARBA" id="ARBA00004141"/>
    </source>
</evidence>
<protein>
    <submittedName>
        <fullName evidence="8">Permease of the drug/metabolite transporter (DMT) superfamily</fullName>
    </submittedName>
</protein>
<evidence type="ECO:0000256" key="2">
    <source>
        <dbReference type="ARBA" id="ARBA00007362"/>
    </source>
</evidence>
<feature type="transmembrane region" description="Helical" evidence="6">
    <location>
        <begin position="263"/>
        <end position="288"/>
    </location>
</feature>
<dbReference type="InterPro" id="IPR050638">
    <property type="entry name" value="AA-Vitamin_Transporters"/>
</dbReference>
<dbReference type="PANTHER" id="PTHR32322">
    <property type="entry name" value="INNER MEMBRANE TRANSPORTER"/>
    <property type="match status" value="1"/>
</dbReference>
<feature type="domain" description="EamA" evidence="7">
    <location>
        <begin position="34"/>
        <end position="162"/>
    </location>
</feature>
<dbReference type="InterPro" id="IPR000620">
    <property type="entry name" value="EamA_dom"/>
</dbReference>
<keyword evidence="9" id="KW-1185">Reference proteome</keyword>
<evidence type="ECO:0000313" key="8">
    <source>
        <dbReference type="EMBL" id="SEF22170.1"/>
    </source>
</evidence>
<comment type="similarity">
    <text evidence="2">Belongs to the EamA transporter family.</text>
</comment>
<proteinExistence type="inferred from homology"/>
<keyword evidence="4 6" id="KW-1133">Transmembrane helix</keyword>
<feature type="transmembrane region" description="Helical" evidence="6">
    <location>
        <begin position="174"/>
        <end position="194"/>
    </location>
</feature>
<feature type="transmembrane region" description="Helical" evidence="6">
    <location>
        <begin position="89"/>
        <end position="107"/>
    </location>
</feature>
<evidence type="ECO:0000313" key="9">
    <source>
        <dbReference type="Proteomes" id="UP000198878"/>
    </source>
</evidence>
<evidence type="ECO:0000259" key="7">
    <source>
        <dbReference type="Pfam" id="PF00892"/>
    </source>
</evidence>
<dbReference type="SUPFAM" id="SSF103481">
    <property type="entry name" value="Multidrug resistance efflux transporter EmrE"/>
    <property type="match status" value="2"/>
</dbReference>
<dbReference type="EMBL" id="FNUJ01000001">
    <property type="protein sequence ID" value="SEF22170.1"/>
    <property type="molecule type" value="Genomic_DNA"/>
</dbReference>
<dbReference type="AlphaFoldDB" id="A0A1H5Q7T1"/>
<accession>A0A1H5Q7T1</accession>
<feature type="transmembrane region" description="Helical" evidence="6">
    <location>
        <begin position="21"/>
        <end position="47"/>
    </location>
</feature>
<dbReference type="STRING" id="218821.SAMN05421837_1011267"/>
<feature type="transmembrane region" description="Helical" evidence="6">
    <location>
        <begin position="294"/>
        <end position="311"/>
    </location>
</feature>
<feature type="domain" description="EamA" evidence="7">
    <location>
        <begin position="177"/>
        <end position="308"/>
    </location>
</feature>
<dbReference type="PANTHER" id="PTHR32322:SF9">
    <property type="entry name" value="AMINO-ACID METABOLITE EFFLUX PUMP-RELATED"/>
    <property type="match status" value="1"/>
</dbReference>
<comment type="subcellular location">
    <subcellularLocation>
        <location evidence="1">Membrane</location>
        <topology evidence="1">Multi-pass membrane protein</topology>
    </subcellularLocation>
</comment>
<dbReference type="GO" id="GO:0016020">
    <property type="term" value="C:membrane"/>
    <property type="evidence" value="ECO:0007669"/>
    <property type="project" value="UniProtKB-SubCell"/>
</dbReference>
<evidence type="ECO:0000256" key="5">
    <source>
        <dbReference type="ARBA" id="ARBA00023136"/>
    </source>
</evidence>
<evidence type="ECO:0000256" key="3">
    <source>
        <dbReference type="ARBA" id="ARBA00022692"/>
    </source>
</evidence>
<evidence type="ECO:0000256" key="6">
    <source>
        <dbReference type="SAM" id="Phobius"/>
    </source>
</evidence>
<dbReference type="Pfam" id="PF00892">
    <property type="entry name" value="EamA"/>
    <property type="match status" value="2"/>
</dbReference>
<sequence>MARSENRWPAPGRPGLTALMRFGAAGFGVTVRFALLAVVWGASFLFIKMGLAGLSPAQIALARVALGALALAAVLVVRRRPLPRDPVLWGHLAVVSVLLCVVPFLLFSWAEQYISSGLASIFNATTPLVTMLLAAAALPEERFTPPRVLGLSLGFLGVLTIVGVWHGVDVSHQLTAQLACLGATTCYGACFVYMRRFVSPRGVDPVVVAFGQTGSATILLGLPAPAIATAPVHLDLAVVASMVALGVFGTGIAYVWNVRIIAAWGAANASAVTYLTPVVGVLLGVLVLGEPVSWNQPAGAVLIVVGILAAHGRLRRRQPEPELAAR</sequence>
<feature type="transmembrane region" description="Helical" evidence="6">
    <location>
        <begin position="206"/>
        <end position="230"/>
    </location>
</feature>
<organism evidence="8 9">
    <name type="scientific">Amycolatopsis pretoriensis</name>
    <dbReference type="NCBI Taxonomy" id="218821"/>
    <lineage>
        <taxon>Bacteria</taxon>
        <taxon>Bacillati</taxon>
        <taxon>Actinomycetota</taxon>
        <taxon>Actinomycetes</taxon>
        <taxon>Pseudonocardiales</taxon>
        <taxon>Pseudonocardiaceae</taxon>
        <taxon>Amycolatopsis</taxon>
    </lineage>
</organism>
<feature type="transmembrane region" description="Helical" evidence="6">
    <location>
        <begin position="148"/>
        <end position="168"/>
    </location>
</feature>
<feature type="transmembrane region" description="Helical" evidence="6">
    <location>
        <begin position="59"/>
        <end position="77"/>
    </location>
</feature>
<dbReference type="InterPro" id="IPR037185">
    <property type="entry name" value="EmrE-like"/>
</dbReference>
<keyword evidence="5 6" id="KW-0472">Membrane</keyword>
<name>A0A1H5Q7T1_9PSEU</name>
<feature type="transmembrane region" description="Helical" evidence="6">
    <location>
        <begin position="113"/>
        <end position="136"/>
    </location>
</feature>
<feature type="transmembrane region" description="Helical" evidence="6">
    <location>
        <begin position="236"/>
        <end position="256"/>
    </location>
</feature>
<gene>
    <name evidence="8" type="ORF">SAMN05421837_1011267</name>
</gene>
<dbReference type="Proteomes" id="UP000198878">
    <property type="component" value="Unassembled WGS sequence"/>
</dbReference>
<evidence type="ECO:0000256" key="4">
    <source>
        <dbReference type="ARBA" id="ARBA00022989"/>
    </source>
</evidence>